<dbReference type="PANTHER" id="PTHR39405:SF1">
    <property type="entry name" value="DSC E3 UBIQUITIN LIGASE COMPLEX SUBUNIT 4"/>
    <property type="match status" value="1"/>
</dbReference>
<dbReference type="GO" id="GO:0005783">
    <property type="term" value="C:endoplasmic reticulum"/>
    <property type="evidence" value="ECO:0007669"/>
    <property type="project" value="TreeGrafter"/>
</dbReference>
<gene>
    <name evidence="3" type="ORF">C8Q71DRAFT_856147</name>
    <name evidence="4" type="ORF">EVJ58_g2136</name>
</gene>
<dbReference type="RefSeq" id="XP_047781300.1">
    <property type="nucleotide sequence ID" value="XM_047927262.1"/>
</dbReference>
<dbReference type="AlphaFoldDB" id="A0A4Y9YRH7"/>
<dbReference type="Proteomes" id="UP000814176">
    <property type="component" value="Unassembled WGS sequence"/>
</dbReference>
<dbReference type="PANTHER" id="PTHR39405">
    <property type="entry name" value="DSC E3 UBIQUITIN LIGASE COMPLEX SUBUNIT 4"/>
    <property type="match status" value="1"/>
</dbReference>
<feature type="region of interest" description="Disordered" evidence="1">
    <location>
        <begin position="132"/>
        <end position="155"/>
    </location>
</feature>
<comment type="caution">
    <text evidence="4">The sequence shown here is derived from an EMBL/GenBank/DDBJ whole genome shotgun (WGS) entry which is preliminary data.</text>
</comment>
<feature type="domain" description="DUF1746" evidence="2">
    <location>
        <begin position="14"/>
        <end position="116"/>
    </location>
</feature>
<keyword evidence="6" id="KW-1185">Reference proteome</keyword>
<feature type="compositionally biased region" description="Pro residues" evidence="1">
    <location>
        <begin position="132"/>
        <end position="148"/>
    </location>
</feature>
<dbReference type="EMBL" id="SEKV01000076">
    <property type="protein sequence ID" value="TFY65186.1"/>
    <property type="molecule type" value="Genomic_DNA"/>
</dbReference>
<feature type="compositionally biased region" description="Acidic residues" evidence="1">
    <location>
        <begin position="236"/>
        <end position="247"/>
    </location>
</feature>
<evidence type="ECO:0000313" key="3">
    <source>
        <dbReference type="EMBL" id="KAH9839545.1"/>
    </source>
</evidence>
<reference evidence="3 6" key="2">
    <citation type="journal article" date="2021" name="Environ. Microbiol.">
        <title>Gene family expansions and transcriptome signatures uncover fungal adaptations to wood decay.</title>
        <authorList>
            <person name="Hage H."/>
            <person name="Miyauchi S."/>
            <person name="Viragh M."/>
            <person name="Drula E."/>
            <person name="Min B."/>
            <person name="Chaduli D."/>
            <person name="Navarro D."/>
            <person name="Favel A."/>
            <person name="Norest M."/>
            <person name="Lesage-Meessen L."/>
            <person name="Balint B."/>
            <person name="Merenyi Z."/>
            <person name="de Eugenio L."/>
            <person name="Morin E."/>
            <person name="Martinez A.T."/>
            <person name="Baldrian P."/>
            <person name="Stursova M."/>
            <person name="Martinez M.J."/>
            <person name="Novotny C."/>
            <person name="Magnuson J.K."/>
            <person name="Spatafora J.W."/>
            <person name="Maurice S."/>
            <person name="Pangilinan J."/>
            <person name="Andreopoulos W."/>
            <person name="LaButti K."/>
            <person name="Hundley H."/>
            <person name="Na H."/>
            <person name="Kuo A."/>
            <person name="Barry K."/>
            <person name="Lipzen A."/>
            <person name="Henrissat B."/>
            <person name="Riley R."/>
            <person name="Ahrendt S."/>
            <person name="Nagy L.G."/>
            <person name="Grigoriev I.V."/>
            <person name="Martin F."/>
            <person name="Rosso M.N."/>
        </authorList>
    </citation>
    <scope>NUCLEOTIDE SEQUENCE [LARGE SCALE GENOMIC DNA]</scope>
    <source>
        <strain evidence="3 6">CIRM-BRFM 1785</strain>
    </source>
</reference>
<reference evidence="4 5" key="1">
    <citation type="submission" date="2019-01" db="EMBL/GenBank/DDBJ databases">
        <title>Genome sequencing of the rare red list fungi Fomitopsis rosea.</title>
        <authorList>
            <person name="Buettner E."/>
            <person name="Kellner H."/>
        </authorList>
    </citation>
    <scope>NUCLEOTIDE SEQUENCE [LARGE SCALE GENOMIC DNA]</scope>
    <source>
        <strain evidence="4 5">DSM 105464</strain>
    </source>
</reference>
<protein>
    <recommendedName>
        <fullName evidence="2">DUF1746 domain-containing protein</fullName>
    </recommendedName>
</protein>
<sequence>MHRYDGQRKHIIHSLSTLLYQLHTLSFLLSPEIFVYLLRLMSHFHFSGPRDLDPTRSLRFWYILVIVFNSSALWNHAKDGASQGRSVVLDFVGMSYEPSRAHLLALDLSIIFLSMVLTTIAYETSYAADMPPNTPDPLLPPPITPTSPLPSGAHEQIKSPYVIDLRLSTIMERLRHPPPLPPPRDASDGYLLPMPNTTSWRLSSGLHMLLRARQQQRQRARGVAAAVRRPDGDEAGRDEDDDEDDNSGQDVPGALHTDRT</sequence>
<dbReference type="Pfam" id="PF08508">
    <property type="entry name" value="DUF1746"/>
    <property type="match status" value="1"/>
</dbReference>
<dbReference type="EMBL" id="JADCUA010000006">
    <property type="protein sequence ID" value="KAH9839545.1"/>
    <property type="molecule type" value="Genomic_DNA"/>
</dbReference>
<dbReference type="GO" id="GO:0044695">
    <property type="term" value="C:Dsc E3 ubiquitin ligase complex"/>
    <property type="evidence" value="ECO:0007669"/>
    <property type="project" value="InterPro"/>
</dbReference>
<feature type="region of interest" description="Disordered" evidence="1">
    <location>
        <begin position="214"/>
        <end position="260"/>
    </location>
</feature>
<dbReference type="InterPro" id="IPR013715">
    <property type="entry name" value="DUF1746"/>
</dbReference>
<dbReference type="GeneID" id="72007994"/>
<dbReference type="GO" id="GO:0032933">
    <property type="term" value="P:SREBP signaling pathway"/>
    <property type="evidence" value="ECO:0007669"/>
    <property type="project" value="InterPro"/>
</dbReference>
<evidence type="ECO:0000259" key="2">
    <source>
        <dbReference type="Pfam" id="PF08508"/>
    </source>
</evidence>
<accession>A0A4Y9YRH7</accession>
<organism evidence="4 5">
    <name type="scientific">Rhodofomes roseus</name>
    <dbReference type="NCBI Taxonomy" id="34475"/>
    <lineage>
        <taxon>Eukaryota</taxon>
        <taxon>Fungi</taxon>
        <taxon>Dikarya</taxon>
        <taxon>Basidiomycota</taxon>
        <taxon>Agaricomycotina</taxon>
        <taxon>Agaricomycetes</taxon>
        <taxon>Polyporales</taxon>
        <taxon>Rhodofomes</taxon>
    </lineage>
</organism>
<evidence type="ECO:0000256" key="1">
    <source>
        <dbReference type="SAM" id="MobiDB-lite"/>
    </source>
</evidence>
<dbReference type="Proteomes" id="UP000298390">
    <property type="component" value="Unassembled WGS sequence"/>
</dbReference>
<proteinExistence type="predicted"/>
<evidence type="ECO:0000313" key="6">
    <source>
        <dbReference type="Proteomes" id="UP000814176"/>
    </source>
</evidence>
<evidence type="ECO:0000313" key="4">
    <source>
        <dbReference type="EMBL" id="TFY65186.1"/>
    </source>
</evidence>
<evidence type="ECO:0000313" key="5">
    <source>
        <dbReference type="Proteomes" id="UP000298390"/>
    </source>
</evidence>
<name>A0A4Y9YRH7_9APHY</name>
<dbReference type="InterPro" id="IPR038967">
    <property type="entry name" value="Dsc4-like"/>
</dbReference>
<dbReference type="OrthoDB" id="5428737at2759"/>